<evidence type="ECO:0000313" key="2">
    <source>
        <dbReference type="Proteomes" id="UP000813462"/>
    </source>
</evidence>
<dbReference type="Proteomes" id="UP000813462">
    <property type="component" value="Unassembled WGS sequence"/>
</dbReference>
<reference evidence="1" key="1">
    <citation type="journal article" date="2021" name="Front. Plant Sci.">
        <title>Chromosome-Scale Genome Assembly for Chinese Sour Jujube and Insights Into Its Genome Evolution and Domestication Signature.</title>
        <authorList>
            <person name="Shen L.-Y."/>
            <person name="Luo H."/>
            <person name="Wang X.-L."/>
            <person name="Wang X.-M."/>
            <person name="Qiu X.-J."/>
            <person name="Liu H."/>
            <person name="Zhou S.-S."/>
            <person name="Jia K.-H."/>
            <person name="Nie S."/>
            <person name="Bao Y.-T."/>
            <person name="Zhang R.-G."/>
            <person name="Yun Q.-Z."/>
            <person name="Chai Y.-H."/>
            <person name="Lu J.-Y."/>
            <person name="Li Y."/>
            <person name="Zhao S.-W."/>
            <person name="Mao J.-F."/>
            <person name="Jia S.-G."/>
            <person name="Mao Y.-M."/>
        </authorList>
    </citation>
    <scope>NUCLEOTIDE SEQUENCE</scope>
    <source>
        <strain evidence="1">AT0</strain>
        <tissue evidence="1">Leaf</tissue>
    </source>
</reference>
<gene>
    <name evidence="1" type="ORF">FEM48_Zijuj07G0060100</name>
</gene>
<name>A0A978V2W2_ZIZJJ</name>
<comment type="caution">
    <text evidence="1">The sequence shown here is derived from an EMBL/GenBank/DDBJ whole genome shotgun (WGS) entry which is preliminary data.</text>
</comment>
<organism evidence="1 2">
    <name type="scientific">Ziziphus jujuba var. spinosa</name>
    <dbReference type="NCBI Taxonomy" id="714518"/>
    <lineage>
        <taxon>Eukaryota</taxon>
        <taxon>Viridiplantae</taxon>
        <taxon>Streptophyta</taxon>
        <taxon>Embryophyta</taxon>
        <taxon>Tracheophyta</taxon>
        <taxon>Spermatophyta</taxon>
        <taxon>Magnoliopsida</taxon>
        <taxon>eudicotyledons</taxon>
        <taxon>Gunneridae</taxon>
        <taxon>Pentapetalae</taxon>
        <taxon>rosids</taxon>
        <taxon>fabids</taxon>
        <taxon>Rosales</taxon>
        <taxon>Rhamnaceae</taxon>
        <taxon>Paliureae</taxon>
        <taxon>Ziziphus</taxon>
    </lineage>
</organism>
<dbReference type="AlphaFoldDB" id="A0A978V2W2"/>
<protein>
    <submittedName>
        <fullName evidence="1">Uncharacterized protein</fullName>
    </submittedName>
</protein>
<proteinExistence type="predicted"/>
<evidence type="ECO:0000313" key="1">
    <source>
        <dbReference type="EMBL" id="KAH7521695.1"/>
    </source>
</evidence>
<accession>A0A978V2W2</accession>
<sequence>MEDGRIEVAAETVTSVTTEKNFSRESGFWDRVVTAKIPLGIPLRPLPYPKKISHLDWIRRCIYVAYGPIPDDWTFLWPNPKSSKSLNQLMIPMVLANSRTKRIRQRLLGMKKRKEEKARPPSLYGPITEQEILMVARKHILRVARPAKLSVKDLPRKKIRIYARKKTPSKKMKWPRQDTQPDAAAMMKSKKVKLQHPSTAKTTSFCTRGGEACKKFITLFVLVRNSPHIWSIAA</sequence>
<dbReference type="EMBL" id="JAEACU010000007">
    <property type="protein sequence ID" value="KAH7521695.1"/>
    <property type="molecule type" value="Genomic_DNA"/>
</dbReference>